<dbReference type="EMBL" id="JBDFQZ010000001">
    <property type="protein sequence ID" value="KAK9756143.1"/>
    <property type="molecule type" value="Genomic_DNA"/>
</dbReference>
<dbReference type="Gene3D" id="3.80.10.10">
    <property type="entry name" value="Ribonuclease Inhibitor"/>
    <property type="match status" value="2"/>
</dbReference>
<keyword evidence="7" id="KW-1185">Reference proteome</keyword>
<reference evidence="6" key="1">
    <citation type="submission" date="2024-03" db="EMBL/GenBank/DDBJ databases">
        <title>WGS assembly of Saponaria officinalis var. Norfolk2.</title>
        <authorList>
            <person name="Jenkins J."/>
            <person name="Shu S."/>
            <person name="Grimwood J."/>
            <person name="Barry K."/>
            <person name="Goodstein D."/>
            <person name="Schmutz J."/>
            <person name="Leebens-Mack J."/>
            <person name="Osbourn A."/>
        </authorList>
    </citation>
    <scope>NUCLEOTIDE SEQUENCE [LARGE SCALE GENOMIC DNA]</scope>
    <source>
        <strain evidence="6">JIC</strain>
    </source>
</reference>
<dbReference type="GO" id="GO:0005634">
    <property type="term" value="C:nucleus"/>
    <property type="evidence" value="ECO:0007669"/>
    <property type="project" value="UniProtKB-SubCell"/>
</dbReference>
<protein>
    <recommendedName>
        <fullName evidence="5">WPP domain-containing protein</fullName>
    </recommendedName>
</protein>
<dbReference type="Pfam" id="PF13516">
    <property type="entry name" value="LRR_6"/>
    <property type="match status" value="4"/>
</dbReference>
<keyword evidence="4" id="KW-0539">Nucleus</keyword>
<dbReference type="InterPro" id="IPR032675">
    <property type="entry name" value="LRR_dom_sf"/>
</dbReference>
<feature type="domain" description="WPP" evidence="5">
    <location>
        <begin position="15"/>
        <end position="109"/>
    </location>
</feature>
<evidence type="ECO:0000256" key="3">
    <source>
        <dbReference type="ARBA" id="ARBA00022490"/>
    </source>
</evidence>
<comment type="subcellular location">
    <subcellularLocation>
        <location evidence="2">Cytoplasm</location>
    </subcellularLocation>
    <subcellularLocation>
        <location evidence="1">Nucleus</location>
    </subcellularLocation>
</comment>
<dbReference type="GO" id="GO:0005096">
    <property type="term" value="F:GTPase activator activity"/>
    <property type="evidence" value="ECO:0007669"/>
    <property type="project" value="InterPro"/>
</dbReference>
<dbReference type="InterPro" id="IPR001611">
    <property type="entry name" value="Leu-rich_rpt"/>
</dbReference>
<name>A0AAW1NCC9_SAPOF</name>
<evidence type="ECO:0000256" key="4">
    <source>
        <dbReference type="ARBA" id="ARBA00023242"/>
    </source>
</evidence>
<proteinExistence type="predicted"/>
<keyword evidence="3" id="KW-0963">Cytoplasm</keyword>
<dbReference type="PANTHER" id="PTHR46761">
    <property type="entry name" value="RAN GTPASE-ACTIVATING PROTEIN 1"/>
    <property type="match status" value="1"/>
</dbReference>
<dbReference type="Pfam" id="PF13943">
    <property type="entry name" value="WPP"/>
    <property type="match status" value="1"/>
</dbReference>
<accession>A0AAW1NCC9</accession>
<dbReference type="Proteomes" id="UP001443914">
    <property type="component" value="Unassembled WGS sequence"/>
</dbReference>
<organism evidence="6 7">
    <name type="scientific">Saponaria officinalis</name>
    <name type="common">Common soapwort</name>
    <name type="synonym">Lychnis saponaria</name>
    <dbReference type="NCBI Taxonomy" id="3572"/>
    <lineage>
        <taxon>Eukaryota</taxon>
        <taxon>Viridiplantae</taxon>
        <taxon>Streptophyta</taxon>
        <taxon>Embryophyta</taxon>
        <taxon>Tracheophyta</taxon>
        <taxon>Spermatophyta</taxon>
        <taxon>Magnoliopsida</taxon>
        <taxon>eudicotyledons</taxon>
        <taxon>Gunneridae</taxon>
        <taxon>Pentapetalae</taxon>
        <taxon>Caryophyllales</taxon>
        <taxon>Caryophyllaceae</taxon>
        <taxon>Caryophylleae</taxon>
        <taxon>Saponaria</taxon>
    </lineage>
</organism>
<dbReference type="SMART" id="SM00368">
    <property type="entry name" value="LRR_RI"/>
    <property type="match status" value="8"/>
</dbReference>
<dbReference type="InterPro" id="IPR025265">
    <property type="entry name" value="WPP_dom"/>
</dbReference>
<dbReference type="AlphaFoldDB" id="A0AAW1NCC9"/>
<evidence type="ECO:0000313" key="7">
    <source>
        <dbReference type="Proteomes" id="UP001443914"/>
    </source>
</evidence>
<evidence type="ECO:0000256" key="1">
    <source>
        <dbReference type="ARBA" id="ARBA00004123"/>
    </source>
</evidence>
<evidence type="ECO:0000259" key="5">
    <source>
        <dbReference type="Pfam" id="PF13943"/>
    </source>
</evidence>
<dbReference type="SUPFAM" id="SSF52047">
    <property type="entry name" value="RNI-like"/>
    <property type="match status" value="1"/>
</dbReference>
<dbReference type="InterPro" id="IPR038214">
    <property type="entry name" value="WPP_sf"/>
</dbReference>
<evidence type="ECO:0000256" key="2">
    <source>
        <dbReference type="ARBA" id="ARBA00004496"/>
    </source>
</evidence>
<dbReference type="InterPro" id="IPR045203">
    <property type="entry name" value="RanGAP1/2"/>
</dbReference>
<sequence>MDSAVLLTQKNIRMSCKLWPPSQGTRLLFIERITKNLTTPSIFSRKCGLLSWIEAEIDAKQIEESAFHYANEHHKNKPFSDGSSSILLYAKRSSKFMLEVLKRGPTVRDNATLEITEDLNRETVFDFSGGRWSFIDADEAVELVKPLRRPGNTYSRICFSNASFGVGAARVFQPILSSLRSQLKEVDLSDFIASRPEAEALEVMGIIASALEGCQLRYLDLSNNALGEKGIKAFEPLLKSQNNLEELYLINDGISEEAARAVNELIPSTQKLKILHFHSNMTGDNGAIAISEIVRRSPLLEDFRCSSTRVGVEGGIKLAESFVTCTHLRKLDLRDNMFGVEAGLALSKTLNKLVNIAEIYLSYLNLEDEGAEALSIALKESAPSLEILDMAGNDITVKSASALANCIASKQFLTKLNLAENELKDDGAVLIAKALEEGHGQLSEVDMSCNLIRNAGARQLAHAVFNKPGFKILNINGNYISDDVI</sequence>
<dbReference type="Gene3D" id="1.10.246.200">
    <property type="entry name" value="WPP domain"/>
    <property type="match status" value="1"/>
</dbReference>
<dbReference type="GO" id="GO:0005737">
    <property type="term" value="C:cytoplasm"/>
    <property type="evidence" value="ECO:0007669"/>
    <property type="project" value="UniProtKB-SubCell"/>
</dbReference>
<gene>
    <name evidence="6" type="ORF">RND81_01G076600</name>
</gene>
<dbReference type="PANTHER" id="PTHR46761:SF2">
    <property type="entry name" value="RAN GTPASE-ACTIVATING PROTEIN 1"/>
    <property type="match status" value="1"/>
</dbReference>
<comment type="caution">
    <text evidence="6">The sequence shown here is derived from an EMBL/GenBank/DDBJ whole genome shotgun (WGS) entry which is preliminary data.</text>
</comment>
<evidence type="ECO:0000313" key="6">
    <source>
        <dbReference type="EMBL" id="KAK9756143.1"/>
    </source>
</evidence>